<proteinExistence type="predicted"/>
<dbReference type="InterPro" id="IPR014507">
    <property type="entry name" value="Baseplate_assembly_J_pred"/>
</dbReference>
<dbReference type="EMBL" id="FMJD01000013">
    <property type="protein sequence ID" value="SCM79975.1"/>
    <property type="molecule type" value="Genomic_DNA"/>
</dbReference>
<dbReference type="PIRSF" id="PIRSF020481">
    <property type="entry name" value="BAP"/>
    <property type="match status" value="1"/>
</dbReference>
<gene>
    <name evidence="1" type="ORF">KL86PLE_90737</name>
</gene>
<dbReference type="AlphaFoldDB" id="A0A212LQV3"/>
<protein>
    <submittedName>
        <fullName evidence="1">Putative phage-related baseplate assembly protein</fullName>
    </submittedName>
</protein>
<dbReference type="RefSeq" id="WP_288198844.1">
    <property type="nucleotide sequence ID" value="NZ_LT608334.1"/>
</dbReference>
<organism evidence="1">
    <name type="scientific">uncultured Pleomorphomonas sp</name>
    <dbReference type="NCBI Taxonomy" id="442121"/>
    <lineage>
        <taxon>Bacteria</taxon>
        <taxon>Pseudomonadati</taxon>
        <taxon>Pseudomonadota</taxon>
        <taxon>Alphaproteobacteria</taxon>
        <taxon>Hyphomicrobiales</taxon>
        <taxon>Pleomorphomonadaceae</taxon>
        <taxon>Pleomorphomonas</taxon>
        <taxon>environmental samples</taxon>
    </lineage>
</organism>
<sequence length="302" mass="32100">MAIDTSRLPPPTIIETLDYETLQTAFLDRFAVAWATERVKDPTLPEWNVGGLETDPAAIVSEAWTYLRLLDRQRVNDVIRAVLAPLAAGDDLDNIVARIGVERLTVVAGTDTTEAVMETDARLLQRYLLAFTRPAAGSTDRYLYEAMTAWPTMLAGRVNGRSVHGRKGDVDIVIAGPDGRDATDEELAAVRTACTSTSVKPEATSVSVLRATRNVYDMVGRVTVPSGPDAEAVRLEAVARILAAGAARMTIGAEVPVNALEGAAYGTSVTRVDLTAPAADIAADPYAIPVPGQISLTVEVSG</sequence>
<evidence type="ECO:0000313" key="1">
    <source>
        <dbReference type="EMBL" id="SCM79975.1"/>
    </source>
</evidence>
<name>A0A212LQV3_9HYPH</name>
<accession>A0A212LQV3</accession>
<reference evidence="1" key="1">
    <citation type="submission" date="2016-08" db="EMBL/GenBank/DDBJ databases">
        <authorList>
            <person name="Seilhamer J.J."/>
        </authorList>
    </citation>
    <scope>NUCLEOTIDE SEQUENCE</scope>
    <source>
        <strain evidence="1">86</strain>
    </source>
</reference>